<dbReference type="InterPro" id="IPR044666">
    <property type="entry name" value="Cyclophilin_A-like"/>
</dbReference>
<gene>
    <name evidence="5" type="ORF">A3K51_00030</name>
</gene>
<dbReference type="PROSITE" id="PS50072">
    <property type="entry name" value="CSA_PPIASE_2"/>
    <property type="match status" value="1"/>
</dbReference>
<evidence type="ECO:0000256" key="1">
    <source>
        <dbReference type="ARBA" id="ARBA00023110"/>
    </source>
</evidence>
<dbReference type="Gene3D" id="2.40.100.10">
    <property type="entry name" value="Cyclophilin-like"/>
    <property type="match status" value="1"/>
</dbReference>
<dbReference type="PANTHER" id="PTHR45625">
    <property type="entry name" value="PEPTIDYL-PROLYL CIS-TRANS ISOMERASE-RELATED"/>
    <property type="match status" value="1"/>
</dbReference>
<evidence type="ECO:0000256" key="3">
    <source>
        <dbReference type="RuleBase" id="RU363019"/>
    </source>
</evidence>
<dbReference type="EMBL" id="METD01000001">
    <property type="protein sequence ID" value="OGB73859.1"/>
    <property type="molecule type" value="Genomic_DNA"/>
</dbReference>
<evidence type="ECO:0000313" key="5">
    <source>
        <dbReference type="EMBL" id="OGB73859.1"/>
    </source>
</evidence>
<proteinExistence type="inferred from homology"/>
<evidence type="ECO:0000256" key="2">
    <source>
        <dbReference type="ARBA" id="ARBA00023235"/>
    </source>
</evidence>
<organism evidence="5 6">
    <name type="scientific">candidate division Kazan bacterium RIFCSPLOWO2_01_FULL_45_19</name>
    <dbReference type="NCBI Taxonomy" id="1798538"/>
    <lineage>
        <taxon>Bacteria</taxon>
        <taxon>Bacteria division Kazan-3B-28</taxon>
    </lineage>
</organism>
<accession>A0A1F4NQX6</accession>
<evidence type="ECO:0000313" key="6">
    <source>
        <dbReference type="Proteomes" id="UP000178085"/>
    </source>
</evidence>
<dbReference type="Pfam" id="PF00160">
    <property type="entry name" value="Pro_isomerase"/>
    <property type="match status" value="1"/>
</dbReference>
<keyword evidence="2 3" id="KW-0413">Isomerase</keyword>
<comment type="catalytic activity">
    <reaction evidence="3">
        <text>[protein]-peptidylproline (omega=180) = [protein]-peptidylproline (omega=0)</text>
        <dbReference type="Rhea" id="RHEA:16237"/>
        <dbReference type="Rhea" id="RHEA-COMP:10747"/>
        <dbReference type="Rhea" id="RHEA-COMP:10748"/>
        <dbReference type="ChEBI" id="CHEBI:83833"/>
        <dbReference type="ChEBI" id="CHEBI:83834"/>
        <dbReference type="EC" id="5.2.1.8"/>
    </reaction>
</comment>
<reference evidence="5 6" key="1">
    <citation type="journal article" date="2016" name="Nat. Commun.">
        <title>Thousands of microbial genomes shed light on interconnected biogeochemical processes in an aquifer system.</title>
        <authorList>
            <person name="Anantharaman K."/>
            <person name="Brown C.T."/>
            <person name="Hug L.A."/>
            <person name="Sharon I."/>
            <person name="Castelle C.J."/>
            <person name="Probst A.J."/>
            <person name="Thomas B.C."/>
            <person name="Singh A."/>
            <person name="Wilkins M.J."/>
            <person name="Karaoz U."/>
            <person name="Brodie E.L."/>
            <person name="Williams K.H."/>
            <person name="Hubbard S.S."/>
            <person name="Banfield J.F."/>
        </authorList>
    </citation>
    <scope>NUCLEOTIDE SEQUENCE [LARGE SCALE GENOMIC DNA]</scope>
</reference>
<dbReference type="EC" id="5.2.1.8" evidence="3"/>
<feature type="domain" description="PPIase cyclophilin-type" evidence="4">
    <location>
        <begin position="28"/>
        <end position="177"/>
    </location>
</feature>
<comment type="similarity">
    <text evidence="3">Belongs to the cyclophilin-type PPIase family.</text>
</comment>
<dbReference type="InterPro" id="IPR002130">
    <property type="entry name" value="Cyclophilin-type_PPIase_dom"/>
</dbReference>
<comment type="caution">
    <text evidence="5">The sequence shown here is derived from an EMBL/GenBank/DDBJ whole genome shotgun (WGS) entry which is preliminary data.</text>
</comment>
<dbReference type="InterPro" id="IPR029000">
    <property type="entry name" value="Cyclophilin-like_dom_sf"/>
</dbReference>
<dbReference type="GO" id="GO:0003755">
    <property type="term" value="F:peptidyl-prolyl cis-trans isomerase activity"/>
    <property type="evidence" value="ECO:0007669"/>
    <property type="project" value="UniProtKB-UniRule"/>
</dbReference>
<protein>
    <recommendedName>
        <fullName evidence="3">Peptidyl-prolyl cis-trans isomerase</fullName>
        <shortName evidence="3">PPIase</shortName>
        <ecNumber evidence="3">5.2.1.8</ecNumber>
    </recommendedName>
</protein>
<dbReference type="AlphaFoldDB" id="A0A1F4NQX6"/>
<dbReference type="SUPFAM" id="SSF50891">
    <property type="entry name" value="Cyclophilin-like"/>
    <property type="match status" value="1"/>
</dbReference>
<keyword evidence="1 3" id="KW-0697">Rotamase</keyword>
<sequence length="180" mass="19769">MKISGPFGSIKRTELAQNRFAILQTTEGNIKLELDTKNTPKTAANFVLLAKQNFYDGIKFHRIMKDFMIQTGDPLSKNDDPADDGTGGPGYQFDSEKIIGDYTRGTLAMANAGENTNGSQFFIVHKDTNLPKNYVIFGKVVEGMDVVDKIAEMPVQDNGQGEVSQPTKDVVIEKVMLSSS</sequence>
<dbReference type="PANTHER" id="PTHR45625:SF4">
    <property type="entry name" value="PEPTIDYLPROLYL ISOMERASE DOMAIN AND WD REPEAT-CONTAINING PROTEIN 1"/>
    <property type="match status" value="1"/>
</dbReference>
<dbReference type="Proteomes" id="UP000178085">
    <property type="component" value="Unassembled WGS sequence"/>
</dbReference>
<comment type="function">
    <text evidence="3">PPIases accelerate the folding of proteins. It catalyzes the cis-trans isomerization of proline imidic peptide bonds in oligopeptides.</text>
</comment>
<name>A0A1F4NQX6_UNCK3</name>
<evidence type="ECO:0000259" key="4">
    <source>
        <dbReference type="PROSITE" id="PS50072"/>
    </source>
</evidence>
<dbReference type="CDD" id="cd00317">
    <property type="entry name" value="cyclophilin"/>
    <property type="match status" value="1"/>
</dbReference>
<dbReference type="PRINTS" id="PR00153">
    <property type="entry name" value="CSAPPISMRASE"/>
</dbReference>